<keyword evidence="1" id="KW-0732">Signal</keyword>
<organism evidence="2 3">
    <name type="scientific">Sarocladium strictum</name>
    <name type="common">Black bundle disease fungus</name>
    <name type="synonym">Acremonium strictum</name>
    <dbReference type="NCBI Taxonomy" id="5046"/>
    <lineage>
        <taxon>Eukaryota</taxon>
        <taxon>Fungi</taxon>
        <taxon>Dikarya</taxon>
        <taxon>Ascomycota</taxon>
        <taxon>Pezizomycotina</taxon>
        <taxon>Sordariomycetes</taxon>
        <taxon>Hypocreomycetidae</taxon>
        <taxon>Hypocreales</taxon>
        <taxon>Sarocladiaceae</taxon>
        <taxon>Sarocladium</taxon>
    </lineage>
</organism>
<comment type="caution">
    <text evidence="2">The sequence shown here is derived from an EMBL/GenBank/DDBJ whole genome shotgun (WGS) entry which is preliminary data.</text>
</comment>
<feature type="signal peptide" evidence="1">
    <location>
        <begin position="1"/>
        <end position="18"/>
    </location>
</feature>
<dbReference type="AlphaFoldDB" id="A0AA39GC43"/>
<gene>
    <name evidence="2" type="ORF">NLU13_8666</name>
</gene>
<evidence type="ECO:0000256" key="1">
    <source>
        <dbReference type="SAM" id="SignalP"/>
    </source>
</evidence>
<reference evidence="2" key="1">
    <citation type="submission" date="2022-10" db="EMBL/GenBank/DDBJ databases">
        <title>Determination and structural analysis of whole genome sequence of Sarocladium strictum F4-1.</title>
        <authorList>
            <person name="Hu L."/>
            <person name="Jiang Y."/>
        </authorList>
    </citation>
    <scope>NUCLEOTIDE SEQUENCE</scope>
    <source>
        <strain evidence="2">F4-1</strain>
    </source>
</reference>
<keyword evidence="3" id="KW-1185">Reference proteome</keyword>
<dbReference type="Proteomes" id="UP001175261">
    <property type="component" value="Unassembled WGS sequence"/>
</dbReference>
<name>A0AA39GC43_SARSR</name>
<evidence type="ECO:0000313" key="2">
    <source>
        <dbReference type="EMBL" id="KAK0384580.1"/>
    </source>
</evidence>
<protein>
    <submittedName>
        <fullName evidence="2">Uncharacterized protein</fullName>
    </submittedName>
</protein>
<dbReference type="EMBL" id="JAPDFR010000008">
    <property type="protein sequence ID" value="KAK0384580.1"/>
    <property type="molecule type" value="Genomic_DNA"/>
</dbReference>
<proteinExistence type="predicted"/>
<evidence type="ECO:0000313" key="3">
    <source>
        <dbReference type="Proteomes" id="UP001175261"/>
    </source>
</evidence>
<sequence length="159" mass="17769">MKLSVAFLISCAAALAKANFDLYLGQESGTTPVGDVHETWNIYPNDPSCSDVENSRNWFGRDDVSKQTGIRCKGGCFGGSAVTDIEELEMHFTNDPLYHFTIYRDRNYDMYGTDGQVYGNCIPFPGNSYSCHRGQVIYDGVRKFRCLTHLTVPQIESGN</sequence>
<feature type="chain" id="PRO_5041201713" evidence="1">
    <location>
        <begin position="19"/>
        <end position="159"/>
    </location>
</feature>
<accession>A0AA39GC43</accession>